<name>A0AAD6T839_9AGAR</name>
<keyword evidence="2" id="KW-1133">Transmembrane helix</keyword>
<keyword evidence="2" id="KW-0472">Membrane</keyword>
<sequence>MSEWGRAAGFVKESLTPGLGSSCADSLSSKSSCSPMFFALVLGLVLVVVRGYARRTRARAPPARICTLRTLFVCRVSPRGMRSSWHFLPYSLRCIPTRCPPSFSSGSFISPARAAGAVTPLPVPPPRVNNPRGAVNISPSAPASASSQSSSIATRVGAEV</sequence>
<protein>
    <submittedName>
        <fullName evidence="3">Uncharacterized protein</fullName>
    </submittedName>
</protein>
<feature type="region of interest" description="Disordered" evidence="1">
    <location>
        <begin position="122"/>
        <end position="160"/>
    </location>
</feature>
<accession>A0AAD6T839</accession>
<dbReference type="Proteomes" id="UP001218188">
    <property type="component" value="Unassembled WGS sequence"/>
</dbReference>
<dbReference type="EMBL" id="JARJCM010000016">
    <property type="protein sequence ID" value="KAJ7041554.1"/>
    <property type="molecule type" value="Genomic_DNA"/>
</dbReference>
<evidence type="ECO:0000256" key="1">
    <source>
        <dbReference type="SAM" id="MobiDB-lite"/>
    </source>
</evidence>
<keyword evidence="2" id="KW-0812">Transmembrane</keyword>
<feature type="compositionally biased region" description="Low complexity" evidence="1">
    <location>
        <begin position="129"/>
        <end position="153"/>
    </location>
</feature>
<evidence type="ECO:0000256" key="2">
    <source>
        <dbReference type="SAM" id="Phobius"/>
    </source>
</evidence>
<comment type="caution">
    <text evidence="3">The sequence shown here is derived from an EMBL/GenBank/DDBJ whole genome shotgun (WGS) entry which is preliminary data.</text>
</comment>
<evidence type="ECO:0000313" key="3">
    <source>
        <dbReference type="EMBL" id="KAJ7041554.1"/>
    </source>
</evidence>
<proteinExistence type="predicted"/>
<organism evidence="3 4">
    <name type="scientific">Mycena alexandri</name>
    <dbReference type="NCBI Taxonomy" id="1745969"/>
    <lineage>
        <taxon>Eukaryota</taxon>
        <taxon>Fungi</taxon>
        <taxon>Dikarya</taxon>
        <taxon>Basidiomycota</taxon>
        <taxon>Agaricomycotina</taxon>
        <taxon>Agaricomycetes</taxon>
        <taxon>Agaricomycetidae</taxon>
        <taxon>Agaricales</taxon>
        <taxon>Marasmiineae</taxon>
        <taxon>Mycenaceae</taxon>
        <taxon>Mycena</taxon>
    </lineage>
</organism>
<keyword evidence="4" id="KW-1185">Reference proteome</keyword>
<reference evidence="3" key="1">
    <citation type="submission" date="2023-03" db="EMBL/GenBank/DDBJ databases">
        <title>Massive genome expansion in bonnet fungi (Mycena s.s.) driven by repeated elements and novel gene families across ecological guilds.</title>
        <authorList>
            <consortium name="Lawrence Berkeley National Laboratory"/>
            <person name="Harder C.B."/>
            <person name="Miyauchi S."/>
            <person name="Viragh M."/>
            <person name="Kuo A."/>
            <person name="Thoen E."/>
            <person name="Andreopoulos B."/>
            <person name="Lu D."/>
            <person name="Skrede I."/>
            <person name="Drula E."/>
            <person name="Henrissat B."/>
            <person name="Morin E."/>
            <person name="Kohler A."/>
            <person name="Barry K."/>
            <person name="LaButti K."/>
            <person name="Morin E."/>
            <person name="Salamov A."/>
            <person name="Lipzen A."/>
            <person name="Mereny Z."/>
            <person name="Hegedus B."/>
            <person name="Baldrian P."/>
            <person name="Stursova M."/>
            <person name="Weitz H."/>
            <person name="Taylor A."/>
            <person name="Grigoriev I.V."/>
            <person name="Nagy L.G."/>
            <person name="Martin F."/>
            <person name="Kauserud H."/>
        </authorList>
    </citation>
    <scope>NUCLEOTIDE SEQUENCE</scope>
    <source>
        <strain evidence="3">CBHHK200</strain>
    </source>
</reference>
<evidence type="ECO:0000313" key="4">
    <source>
        <dbReference type="Proteomes" id="UP001218188"/>
    </source>
</evidence>
<gene>
    <name evidence="3" type="ORF">C8F04DRAFT_144902</name>
</gene>
<dbReference type="AlphaFoldDB" id="A0AAD6T839"/>
<feature type="transmembrane region" description="Helical" evidence="2">
    <location>
        <begin position="36"/>
        <end position="53"/>
    </location>
</feature>